<gene>
    <name evidence="3" type="ORF">EAH86_00070</name>
</gene>
<dbReference type="SUPFAM" id="SSF82171">
    <property type="entry name" value="DPP6 N-terminal domain-like"/>
    <property type="match status" value="1"/>
</dbReference>
<sequence>MDTRNNLLATLGRAPSLVANARSAGRIVSLAVNPATGQVAAAAAVGAGLELYDGRTLRRVSLPERLPAGAILASPDGQRYAMSVANDQVEHGVEPPVLLLDPTGARSAVQLGGFPARHFVFDNIGFGPINCHNMQFSPNGRWLAVAMWPLDSNGSNVTVVWDLLSPRRPVAMLPLGTVRSPTVSSDGRTLYTVTDDDNDDSVVRVTDLPSGKTRRILHGKDLSVRQLENVLVLSPDGRTLALGAGVEAVLVDATTLKPRTYLSGQGRTSGLAFAPDGTRLAASGDRLTVWDITGTKPVEILAQDGPPDDPGFSADGNTLYTRTYAGLIQEWDLAGDRRFISSKPGDRLGWAETGSRISPDGTKIGYVALTPMFRVRDVATGKLGPVVAPAMAQGRYLDIAWHPDSTTLNITSGDPSVRTWDTTTGRQLAEHRLGPPASEGAAIAFFTLDGKYLLVGTTEGRLEVLDARTLVPARAPPGVHQEGGRAEPARDRAVRPQRRPPHGVPARGHRGLRRRNRPIMAEARISHRGCGPLPRREAVLVDTGATGVGLLDATTMRWISRPNATQAGLVGWTSQFSDDGALVASVNENRLSQWDGRTGTYLGTVTVDYEGAPAFSKDDTRLVFAGQTGSVLTWNLDHRAWVAAACRLAGRALTEQEWHNYLPDRPFVPVCGS</sequence>
<keyword evidence="1" id="KW-0853">WD repeat</keyword>
<dbReference type="Proteomes" id="UP000317722">
    <property type="component" value="Unassembled WGS sequence"/>
</dbReference>
<name>A0A502D235_9MICO</name>
<feature type="compositionally biased region" description="Basic and acidic residues" evidence="2">
    <location>
        <begin position="482"/>
        <end position="494"/>
    </location>
</feature>
<organism evidence="3 4">
    <name type="scientific">Pedococcus bigeumensis</name>
    <dbReference type="NCBI Taxonomy" id="433644"/>
    <lineage>
        <taxon>Bacteria</taxon>
        <taxon>Bacillati</taxon>
        <taxon>Actinomycetota</taxon>
        <taxon>Actinomycetes</taxon>
        <taxon>Micrococcales</taxon>
        <taxon>Intrasporangiaceae</taxon>
        <taxon>Pedococcus</taxon>
    </lineage>
</organism>
<dbReference type="EMBL" id="RCZM01000001">
    <property type="protein sequence ID" value="TPG18974.1"/>
    <property type="molecule type" value="Genomic_DNA"/>
</dbReference>
<evidence type="ECO:0000313" key="4">
    <source>
        <dbReference type="Proteomes" id="UP000317722"/>
    </source>
</evidence>
<comment type="caution">
    <text evidence="3">The sequence shown here is derived from an EMBL/GenBank/DDBJ whole genome shotgun (WGS) entry which is preliminary data.</text>
</comment>
<evidence type="ECO:0000256" key="2">
    <source>
        <dbReference type="SAM" id="MobiDB-lite"/>
    </source>
</evidence>
<dbReference type="AlphaFoldDB" id="A0A502D235"/>
<protein>
    <submittedName>
        <fullName evidence="3">WD40 repeat domain-containing protein</fullName>
    </submittedName>
</protein>
<dbReference type="PANTHER" id="PTHR19879:SF9">
    <property type="entry name" value="TRANSCRIPTION INITIATION FACTOR TFIID SUBUNIT 5"/>
    <property type="match status" value="1"/>
</dbReference>
<dbReference type="InterPro" id="IPR001680">
    <property type="entry name" value="WD40_rpt"/>
</dbReference>
<dbReference type="PROSITE" id="PS50082">
    <property type="entry name" value="WD_REPEATS_2"/>
    <property type="match status" value="1"/>
</dbReference>
<feature type="compositionally biased region" description="Basic residues" evidence="2">
    <location>
        <begin position="495"/>
        <end position="510"/>
    </location>
</feature>
<evidence type="ECO:0000256" key="1">
    <source>
        <dbReference type="PROSITE-ProRule" id="PRU00221"/>
    </source>
</evidence>
<dbReference type="InterPro" id="IPR011659">
    <property type="entry name" value="WD40"/>
</dbReference>
<keyword evidence="4" id="KW-1185">Reference proteome</keyword>
<evidence type="ECO:0000313" key="3">
    <source>
        <dbReference type="EMBL" id="TPG18974.1"/>
    </source>
</evidence>
<proteinExistence type="predicted"/>
<dbReference type="InterPro" id="IPR011044">
    <property type="entry name" value="Quino_amine_DH_bsu"/>
</dbReference>
<reference evidence="3 4" key="1">
    <citation type="journal article" date="2019" name="Environ. Microbiol.">
        <title>Species interactions and distinct microbial communities in high Arctic permafrost affected cryosols are associated with the CH4 and CO2 gas fluxes.</title>
        <authorList>
            <person name="Altshuler I."/>
            <person name="Hamel J."/>
            <person name="Turney S."/>
            <person name="Magnuson E."/>
            <person name="Levesque R."/>
            <person name="Greer C."/>
            <person name="Whyte L.G."/>
        </authorList>
    </citation>
    <scope>NUCLEOTIDE SEQUENCE [LARGE SCALE GENOMIC DNA]</scope>
    <source>
        <strain evidence="3 4">S9.3A</strain>
    </source>
</reference>
<dbReference type="Gene3D" id="2.130.10.10">
    <property type="entry name" value="YVTN repeat-like/Quinoprotein amine dehydrogenase"/>
    <property type="match status" value="3"/>
</dbReference>
<dbReference type="PANTHER" id="PTHR19879">
    <property type="entry name" value="TRANSCRIPTION INITIATION FACTOR TFIID"/>
    <property type="match status" value="1"/>
</dbReference>
<feature type="region of interest" description="Disordered" evidence="2">
    <location>
        <begin position="474"/>
        <end position="510"/>
    </location>
</feature>
<dbReference type="SUPFAM" id="SSF50969">
    <property type="entry name" value="YVTN repeat-like/Quinoprotein amine dehydrogenase"/>
    <property type="match status" value="1"/>
</dbReference>
<accession>A0A502D235</accession>
<dbReference type="InterPro" id="IPR015943">
    <property type="entry name" value="WD40/YVTN_repeat-like_dom_sf"/>
</dbReference>
<dbReference type="RefSeq" id="WP_140736609.1">
    <property type="nucleotide sequence ID" value="NZ_RCZM01000001.1"/>
</dbReference>
<feature type="repeat" description="WD" evidence="1">
    <location>
        <begin position="399"/>
        <end position="430"/>
    </location>
</feature>
<dbReference type="Pfam" id="PF07676">
    <property type="entry name" value="PD40"/>
    <property type="match status" value="1"/>
</dbReference>
<dbReference type="OrthoDB" id="134501at2"/>